<dbReference type="InterPro" id="IPR008773">
    <property type="entry name" value="PhnI"/>
</dbReference>
<proteinExistence type="predicted"/>
<protein>
    <submittedName>
        <fullName evidence="2">Carbon-phosphorus lyase complex subunit PhnI</fullName>
    </submittedName>
</protein>
<feature type="compositionally biased region" description="Basic and acidic residues" evidence="1">
    <location>
        <begin position="382"/>
        <end position="393"/>
    </location>
</feature>
<dbReference type="GO" id="GO:0016829">
    <property type="term" value="F:lyase activity"/>
    <property type="evidence" value="ECO:0007669"/>
    <property type="project" value="UniProtKB-KW"/>
</dbReference>
<feature type="compositionally biased region" description="Basic and acidic residues" evidence="1">
    <location>
        <begin position="155"/>
        <end position="167"/>
    </location>
</feature>
<organism evidence="2 3">
    <name type="scientific">Oceanospirillum sediminis</name>
    <dbReference type="NCBI Taxonomy" id="2760088"/>
    <lineage>
        <taxon>Bacteria</taxon>
        <taxon>Pseudomonadati</taxon>
        <taxon>Pseudomonadota</taxon>
        <taxon>Gammaproteobacteria</taxon>
        <taxon>Oceanospirillales</taxon>
        <taxon>Oceanospirillaceae</taxon>
        <taxon>Oceanospirillum</taxon>
    </lineage>
</organism>
<comment type="caution">
    <text evidence="2">The sequence shown here is derived from an EMBL/GenBank/DDBJ whole genome shotgun (WGS) entry which is preliminary data.</text>
</comment>
<sequence length="393" mass="43554">MYVAVKGGEKAIDNAHALMREQRRGDTAIAELSVEQIKQQLPLAVDRVMNEGSVYDPELAALALKQASGDSVEAIFLLRAYRTTLPRFGYSEPVDTEQMQIERRISGTFKDLPGGQVLGSTYDYTHRLLDFALLAEGDSAPSEQASNNMGVPQSHRSEARTEAENSDKLEACPRVLELLNQEGLIEQSRGDGEEDITPRDLTRQPVNYPVERAVRLQNLIRGDEGFLLSLSYSSMRGYGDSHPFAGEMRSGRVSVELVPEELGFPIEIGEVMLTECEMVNQFHGSKDQPPQFTRGYGIAMGRAERKAMSVALVERALRAEELGEAVNYPTQDQEFVLSHTDCVSANGFVSHLKLPHYVDFQSELEMIRRLRKAASEASAQPSKDKADTAGEEI</sequence>
<accession>A0A839IVW6</accession>
<evidence type="ECO:0000313" key="2">
    <source>
        <dbReference type="EMBL" id="MBB1489573.1"/>
    </source>
</evidence>
<keyword evidence="2" id="KW-0456">Lyase</keyword>
<dbReference type="EMBL" id="JACJFM010000061">
    <property type="protein sequence ID" value="MBB1489573.1"/>
    <property type="molecule type" value="Genomic_DNA"/>
</dbReference>
<evidence type="ECO:0000313" key="3">
    <source>
        <dbReference type="Proteomes" id="UP000565262"/>
    </source>
</evidence>
<keyword evidence="3" id="KW-1185">Reference proteome</keyword>
<feature type="compositionally biased region" description="Basic and acidic residues" evidence="1">
    <location>
        <begin position="188"/>
        <end position="202"/>
    </location>
</feature>
<dbReference type="AlphaFoldDB" id="A0A839IVW6"/>
<reference evidence="2 3" key="1">
    <citation type="submission" date="2020-08" db="EMBL/GenBank/DDBJ databases">
        <title>Oceanospirillum sp. nov. isolated from marine sediment.</title>
        <authorList>
            <person name="Ji X."/>
        </authorList>
    </citation>
    <scope>NUCLEOTIDE SEQUENCE [LARGE SCALE GENOMIC DNA]</scope>
    <source>
        <strain evidence="2 3">D5</strain>
    </source>
</reference>
<dbReference type="RefSeq" id="WP_182812084.1">
    <property type="nucleotide sequence ID" value="NZ_JACJFM010000061.1"/>
</dbReference>
<feature type="region of interest" description="Disordered" evidence="1">
    <location>
        <begin position="183"/>
        <end position="204"/>
    </location>
</feature>
<feature type="region of interest" description="Disordered" evidence="1">
    <location>
        <begin position="371"/>
        <end position="393"/>
    </location>
</feature>
<feature type="region of interest" description="Disordered" evidence="1">
    <location>
        <begin position="140"/>
        <end position="167"/>
    </location>
</feature>
<dbReference type="Pfam" id="PF05861">
    <property type="entry name" value="PhnI"/>
    <property type="match status" value="1"/>
</dbReference>
<dbReference type="Proteomes" id="UP000565262">
    <property type="component" value="Unassembled WGS sequence"/>
</dbReference>
<name>A0A839IVW6_9GAMM</name>
<feature type="compositionally biased region" description="Polar residues" evidence="1">
    <location>
        <begin position="141"/>
        <end position="151"/>
    </location>
</feature>
<evidence type="ECO:0000256" key="1">
    <source>
        <dbReference type="SAM" id="MobiDB-lite"/>
    </source>
</evidence>
<dbReference type="GO" id="GO:0019634">
    <property type="term" value="P:organic phosphonate metabolic process"/>
    <property type="evidence" value="ECO:0007669"/>
    <property type="project" value="InterPro"/>
</dbReference>
<gene>
    <name evidence="2" type="ORF">H4O21_23465</name>
</gene>
<dbReference type="PIRSF" id="PIRSF007313">
    <property type="entry name" value="PhnI"/>
    <property type="match status" value="1"/>
</dbReference>